<evidence type="ECO:0000313" key="3">
    <source>
        <dbReference type="Proteomes" id="UP001199659"/>
    </source>
</evidence>
<feature type="transmembrane region" description="Helical" evidence="1">
    <location>
        <begin position="69"/>
        <end position="89"/>
    </location>
</feature>
<dbReference type="Proteomes" id="UP001199659">
    <property type="component" value="Chromosome"/>
</dbReference>
<protein>
    <submittedName>
        <fullName evidence="2">Uncharacterized protein</fullName>
    </submittedName>
</protein>
<name>A0ABY3S558_9ENTR</name>
<dbReference type="EMBL" id="CP087880">
    <property type="protein sequence ID" value="UGS41881.1"/>
    <property type="molecule type" value="Genomic_DNA"/>
</dbReference>
<keyword evidence="3" id="KW-1185">Reference proteome</keyword>
<keyword evidence="1" id="KW-1133">Transmembrane helix</keyword>
<keyword evidence="1" id="KW-0472">Membrane</keyword>
<organism evidence="2 3">
    <name type="scientific">Pseudocitrobacter corydidari</name>
    <dbReference type="NCBI Taxonomy" id="2891570"/>
    <lineage>
        <taxon>Bacteria</taxon>
        <taxon>Pseudomonadati</taxon>
        <taxon>Pseudomonadota</taxon>
        <taxon>Gammaproteobacteria</taxon>
        <taxon>Enterobacterales</taxon>
        <taxon>Enterobacteriaceae</taxon>
        <taxon>Pseudocitrobacter</taxon>
    </lineage>
</organism>
<sequence>MDKLFAVLSLWLLFAVLTVVVDFLFYKNARKRDLTLVYQPVVNHPFSVIFYSVFSLIAAYITFIENVPYLIYLMVLALIWLISREYIALKRAVFHERQKWVMYYRGNEVSNNKF</sequence>
<keyword evidence="1" id="KW-0812">Transmembrane</keyword>
<gene>
    <name evidence="2" type="ORF">G163CM_25980</name>
</gene>
<reference evidence="2 3" key="1">
    <citation type="journal article" date="2022" name="Int. J. Syst. Evol. Microbiol.">
        <title>Pseudocitrobacter corydidari sp. nov., isolated from the Asian emerald cockroach Corydidarum magnifica.</title>
        <authorList>
            <person name="Guzman J."/>
            <person name="Poehlein A."/>
            <person name="Glaeser S.P."/>
            <person name="Schwengers O."/>
            <person name="Blom J."/>
            <person name="Hollensteiner J."/>
            <person name="Kampfer P."/>
            <person name="Vilcinskas A."/>
        </authorList>
    </citation>
    <scope>NUCLEOTIDE SEQUENCE [LARGE SCALE GENOMIC DNA]</scope>
    <source>
        <strain evidence="2">G163CM</strain>
    </source>
</reference>
<evidence type="ECO:0000256" key="1">
    <source>
        <dbReference type="SAM" id="Phobius"/>
    </source>
</evidence>
<evidence type="ECO:0000313" key="2">
    <source>
        <dbReference type="EMBL" id="UGS41881.1"/>
    </source>
</evidence>
<feature type="transmembrane region" description="Helical" evidence="1">
    <location>
        <begin position="6"/>
        <end position="25"/>
    </location>
</feature>
<feature type="transmembrane region" description="Helical" evidence="1">
    <location>
        <begin position="46"/>
        <end position="63"/>
    </location>
</feature>
<dbReference type="RefSeq" id="WP_231825252.1">
    <property type="nucleotide sequence ID" value="NZ_CP087880.1"/>
</dbReference>
<proteinExistence type="predicted"/>
<accession>A0ABY3S558</accession>